<keyword evidence="8" id="KW-1185">Reference proteome</keyword>
<sequence length="124" mass="12812">MSLFPKLATALGAIALSASAAAAQDSAAQDSGPAQIAPPSPVHFTCERGVKIDAVFTGDVAAVLVEGRLISLSRAQSASGARYSFPGGSGYDFWTKGDTARLDWFDAEIGESVTLYARCKTDPA</sequence>
<dbReference type="RefSeq" id="WP_085837866.1">
    <property type="nucleotide sequence ID" value="NZ_FWFS01000012.1"/>
</dbReference>
<evidence type="ECO:0000256" key="1">
    <source>
        <dbReference type="ARBA" id="ARBA00022729"/>
    </source>
</evidence>
<keyword evidence="3" id="KW-0564">Palmitate</keyword>
<keyword evidence="2" id="KW-0472">Membrane</keyword>
<evidence type="ECO:0000256" key="2">
    <source>
        <dbReference type="ARBA" id="ARBA00023136"/>
    </source>
</evidence>
<evidence type="ECO:0000256" key="5">
    <source>
        <dbReference type="SAM" id="SignalP"/>
    </source>
</evidence>
<feature type="domain" description="C-type lysozyme inhibitor" evidence="6">
    <location>
        <begin position="44"/>
        <end position="108"/>
    </location>
</feature>
<gene>
    <name evidence="7" type="ORF">AQS8620_03078</name>
</gene>
<proteinExistence type="predicted"/>
<evidence type="ECO:0000313" key="7">
    <source>
        <dbReference type="EMBL" id="SLN66230.1"/>
    </source>
</evidence>
<name>A0A1Y5TKQ6_9RHOB</name>
<dbReference type="EMBL" id="FWFS01000012">
    <property type="protein sequence ID" value="SLN66230.1"/>
    <property type="molecule type" value="Genomic_DNA"/>
</dbReference>
<feature type="signal peptide" evidence="5">
    <location>
        <begin position="1"/>
        <end position="22"/>
    </location>
</feature>
<protein>
    <submittedName>
        <fullName evidence="7">Membrane-bound lysozyme-inhibitor of c-type lysozyme</fullName>
    </submittedName>
</protein>
<feature type="chain" id="PRO_5012350897" evidence="5">
    <location>
        <begin position="23"/>
        <end position="124"/>
    </location>
</feature>
<dbReference type="Proteomes" id="UP000193862">
    <property type="component" value="Unassembled WGS sequence"/>
</dbReference>
<dbReference type="InterPro" id="IPR018660">
    <property type="entry name" value="MliC"/>
</dbReference>
<keyword evidence="4" id="KW-0449">Lipoprotein</keyword>
<dbReference type="Gene3D" id="2.40.128.200">
    <property type="match status" value="1"/>
</dbReference>
<keyword evidence="1 5" id="KW-0732">Signal</keyword>
<dbReference type="InterPro" id="IPR036328">
    <property type="entry name" value="MliC_sf"/>
</dbReference>
<dbReference type="SUPFAM" id="SSF141488">
    <property type="entry name" value="YdhA-like"/>
    <property type="match status" value="1"/>
</dbReference>
<accession>A0A1Y5TKQ6</accession>
<dbReference type="OrthoDB" id="7926518at2"/>
<evidence type="ECO:0000256" key="4">
    <source>
        <dbReference type="ARBA" id="ARBA00023288"/>
    </source>
</evidence>
<evidence type="ECO:0000313" key="8">
    <source>
        <dbReference type="Proteomes" id="UP000193862"/>
    </source>
</evidence>
<dbReference type="Pfam" id="PF09864">
    <property type="entry name" value="MliC"/>
    <property type="match status" value="1"/>
</dbReference>
<organism evidence="7 8">
    <name type="scientific">Aquimixticola soesokkakensis</name>
    <dbReference type="NCBI Taxonomy" id="1519096"/>
    <lineage>
        <taxon>Bacteria</taxon>
        <taxon>Pseudomonadati</taxon>
        <taxon>Pseudomonadota</taxon>
        <taxon>Alphaproteobacteria</taxon>
        <taxon>Rhodobacterales</taxon>
        <taxon>Paracoccaceae</taxon>
        <taxon>Aquimixticola</taxon>
    </lineage>
</organism>
<evidence type="ECO:0000259" key="6">
    <source>
        <dbReference type="Pfam" id="PF09864"/>
    </source>
</evidence>
<reference evidence="7 8" key="1">
    <citation type="submission" date="2017-03" db="EMBL/GenBank/DDBJ databases">
        <authorList>
            <person name="Afonso C.L."/>
            <person name="Miller P.J."/>
            <person name="Scott M.A."/>
            <person name="Spackman E."/>
            <person name="Goraichik I."/>
            <person name="Dimitrov K.M."/>
            <person name="Suarez D.L."/>
            <person name="Swayne D.E."/>
        </authorList>
    </citation>
    <scope>NUCLEOTIDE SEQUENCE [LARGE SCALE GENOMIC DNA]</scope>
    <source>
        <strain evidence="7 8">CECT 8620</strain>
    </source>
</reference>
<evidence type="ECO:0000256" key="3">
    <source>
        <dbReference type="ARBA" id="ARBA00023139"/>
    </source>
</evidence>
<dbReference type="AlphaFoldDB" id="A0A1Y5TKQ6"/>